<evidence type="ECO:0000313" key="2">
    <source>
        <dbReference type="EMBL" id="HJD42991.1"/>
    </source>
</evidence>
<dbReference type="SUPFAM" id="SSF143243">
    <property type="entry name" value="Nqo5-like"/>
    <property type="match status" value="1"/>
</dbReference>
<dbReference type="AlphaFoldDB" id="A0A9D2U6G9"/>
<dbReference type="EMBL" id="DWUU01000048">
    <property type="protein sequence ID" value="HJD42991.1"/>
    <property type="molecule type" value="Genomic_DNA"/>
</dbReference>
<dbReference type="GO" id="GO:0008137">
    <property type="term" value="F:NADH dehydrogenase (ubiquinone) activity"/>
    <property type="evidence" value="ECO:0007669"/>
    <property type="project" value="InterPro"/>
</dbReference>
<sequence>MSEFFPAIVHMKTDKWRLVQICATTVEGGYEMSYSFCRGYDMVTLRLEPKEDEEVASITQIYPCAYIQENEAAELFGVKIGRIKPDYQDRLYRIDQTVPFKDKE</sequence>
<reference evidence="2" key="2">
    <citation type="submission" date="2021-04" db="EMBL/GenBank/DDBJ databases">
        <authorList>
            <person name="Gilroy R."/>
        </authorList>
    </citation>
    <scope>NUCLEOTIDE SEQUENCE</scope>
    <source>
        <strain evidence="2">ChiBcec15-3976</strain>
    </source>
</reference>
<dbReference type="Gene3D" id="3.30.460.80">
    <property type="entry name" value="NADH:ubiquinone oxidoreductase, 30kDa subunit"/>
    <property type="match status" value="1"/>
</dbReference>
<reference evidence="2" key="1">
    <citation type="journal article" date="2021" name="PeerJ">
        <title>Extensive microbial diversity within the chicken gut microbiome revealed by metagenomics and culture.</title>
        <authorList>
            <person name="Gilroy R."/>
            <person name="Ravi A."/>
            <person name="Getino M."/>
            <person name="Pursley I."/>
            <person name="Horton D.L."/>
            <person name="Alikhan N.F."/>
            <person name="Baker D."/>
            <person name="Gharbi K."/>
            <person name="Hall N."/>
            <person name="Watson M."/>
            <person name="Adriaenssens E.M."/>
            <person name="Foster-Nyarko E."/>
            <person name="Jarju S."/>
            <person name="Secka A."/>
            <person name="Antonio M."/>
            <person name="Oren A."/>
            <person name="Chaudhuri R.R."/>
            <person name="La Ragione R."/>
            <person name="Hildebrand F."/>
            <person name="Pallen M.J."/>
        </authorList>
    </citation>
    <scope>NUCLEOTIDE SEQUENCE</scope>
    <source>
        <strain evidence="2">ChiBcec15-3976</strain>
    </source>
</reference>
<accession>A0A9D2U6G9</accession>
<dbReference type="Proteomes" id="UP000823909">
    <property type="component" value="Unassembled WGS sequence"/>
</dbReference>
<dbReference type="InterPro" id="IPR001268">
    <property type="entry name" value="NADH_UbQ_OxRdtase_30kDa_su"/>
</dbReference>
<comment type="caution">
    <text evidence="2">The sequence shown here is derived from an EMBL/GenBank/DDBJ whole genome shotgun (WGS) entry which is preliminary data.</text>
</comment>
<dbReference type="Pfam" id="PF00329">
    <property type="entry name" value="Complex1_30kDa"/>
    <property type="match status" value="1"/>
</dbReference>
<feature type="domain" description="NADH:ubiquinone oxidoreductase 30kDa subunit" evidence="1">
    <location>
        <begin position="17"/>
        <end position="80"/>
    </location>
</feature>
<name>A0A9D2U6G9_9FIRM</name>
<protein>
    <submittedName>
        <fullName evidence="2">NADH-quinone oxidoreductase subunit C</fullName>
    </submittedName>
</protein>
<evidence type="ECO:0000313" key="3">
    <source>
        <dbReference type="Proteomes" id="UP000823909"/>
    </source>
</evidence>
<dbReference type="InterPro" id="IPR037232">
    <property type="entry name" value="NADH_quin_OxRdtase_su_C/D-like"/>
</dbReference>
<gene>
    <name evidence="2" type="ORF">H9910_08295</name>
</gene>
<organism evidence="2 3">
    <name type="scientific">Candidatus Mediterraneibacter quadrami</name>
    <dbReference type="NCBI Taxonomy" id="2838684"/>
    <lineage>
        <taxon>Bacteria</taxon>
        <taxon>Bacillati</taxon>
        <taxon>Bacillota</taxon>
        <taxon>Clostridia</taxon>
        <taxon>Lachnospirales</taxon>
        <taxon>Lachnospiraceae</taxon>
        <taxon>Mediterraneibacter</taxon>
    </lineage>
</organism>
<proteinExistence type="predicted"/>
<evidence type="ECO:0000259" key="1">
    <source>
        <dbReference type="Pfam" id="PF00329"/>
    </source>
</evidence>